<keyword evidence="9" id="KW-0325">Glycoprotein</keyword>
<sequence>MFTTSGVTYGVSTGKMNGQRTDFTLDLLELKKTGFEVVAKWTKDGGIKSTTNYTSVLMQVLKVKPYIYLKENHESLEGNDKYTGYCVDLLEEIAKVFEKDFKSRFRYAIHLVEDGSYGNMKESGEWTGMIGELLRHKADLALADLTATYVREKAVDFTMPFMNLGISILFKKPGLPEPELFSFLKPFSVEVWLYLASAYLGISLLLWILSRISPYEWVNI</sequence>
<dbReference type="InterPro" id="IPR019594">
    <property type="entry name" value="Glu/Gly-bd"/>
</dbReference>
<organism evidence="15">
    <name type="scientific">Medioppia subpectinata</name>
    <dbReference type="NCBI Taxonomy" id="1979941"/>
    <lineage>
        <taxon>Eukaryota</taxon>
        <taxon>Metazoa</taxon>
        <taxon>Ecdysozoa</taxon>
        <taxon>Arthropoda</taxon>
        <taxon>Chelicerata</taxon>
        <taxon>Arachnida</taxon>
        <taxon>Acari</taxon>
        <taxon>Acariformes</taxon>
        <taxon>Sarcoptiformes</taxon>
        <taxon>Oribatida</taxon>
        <taxon>Brachypylina</taxon>
        <taxon>Oppioidea</taxon>
        <taxon>Oppiidae</taxon>
        <taxon>Medioppia</taxon>
    </lineage>
</organism>
<keyword evidence="5 12" id="KW-1133">Transmembrane helix</keyword>
<comment type="similarity">
    <text evidence="2">Belongs to the glutamate-gated ion channel (TC 1.A.10.1) family.</text>
</comment>
<evidence type="ECO:0000256" key="11">
    <source>
        <dbReference type="ARBA" id="ARBA00023303"/>
    </source>
</evidence>
<evidence type="ECO:0000256" key="4">
    <source>
        <dbReference type="ARBA" id="ARBA00022692"/>
    </source>
</evidence>
<protein>
    <submittedName>
        <fullName evidence="15">Uncharacterized protein</fullName>
    </submittedName>
</protein>
<evidence type="ECO:0000256" key="10">
    <source>
        <dbReference type="ARBA" id="ARBA00023286"/>
    </source>
</evidence>
<dbReference type="SMART" id="SM00079">
    <property type="entry name" value="PBPe"/>
    <property type="match status" value="1"/>
</dbReference>
<dbReference type="GO" id="GO:0015276">
    <property type="term" value="F:ligand-gated monoatomic ion channel activity"/>
    <property type="evidence" value="ECO:0007669"/>
    <property type="project" value="InterPro"/>
</dbReference>
<dbReference type="GO" id="GO:0016020">
    <property type="term" value="C:membrane"/>
    <property type="evidence" value="ECO:0007669"/>
    <property type="project" value="UniProtKB-SubCell"/>
</dbReference>
<gene>
    <name evidence="15" type="ORF">OSB1V03_LOCUS1734</name>
</gene>
<accession>A0A7R9KGD1</accession>
<dbReference type="EMBL" id="CAJPIZ010000539">
    <property type="protein sequence ID" value="CAG2101692.1"/>
    <property type="molecule type" value="Genomic_DNA"/>
</dbReference>
<keyword evidence="3" id="KW-0813">Transport</keyword>
<keyword evidence="11" id="KW-0407">Ion channel</keyword>
<evidence type="ECO:0000256" key="12">
    <source>
        <dbReference type="SAM" id="Phobius"/>
    </source>
</evidence>
<name>A0A7R9KGD1_9ACAR</name>
<evidence type="ECO:0000256" key="8">
    <source>
        <dbReference type="ARBA" id="ARBA00023170"/>
    </source>
</evidence>
<keyword evidence="7 12" id="KW-0472">Membrane</keyword>
<feature type="transmembrane region" description="Helical" evidence="12">
    <location>
        <begin position="191"/>
        <end position="209"/>
    </location>
</feature>
<dbReference type="Pfam" id="PF10613">
    <property type="entry name" value="Lig_chan-Glu_bd"/>
    <property type="match status" value="1"/>
</dbReference>
<dbReference type="EMBL" id="OC855114">
    <property type="protein sequence ID" value="CAD7621262.1"/>
    <property type="molecule type" value="Genomic_DNA"/>
</dbReference>
<dbReference type="InterPro" id="IPR015683">
    <property type="entry name" value="Ionotropic_Glu_rcpt"/>
</dbReference>
<keyword evidence="10" id="KW-1071">Ligand-gated ion channel</keyword>
<dbReference type="PANTHER" id="PTHR18966">
    <property type="entry name" value="IONOTROPIC GLUTAMATE RECEPTOR"/>
    <property type="match status" value="1"/>
</dbReference>
<evidence type="ECO:0000256" key="5">
    <source>
        <dbReference type="ARBA" id="ARBA00022989"/>
    </source>
</evidence>
<keyword evidence="16" id="KW-1185">Reference proteome</keyword>
<evidence type="ECO:0000259" key="13">
    <source>
        <dbReference type="SMART" id="SM00079"/>
    </source>
</evidence>
<evidence type="ECO:0000256" key="6">
    <source>
        <dbReference type="ARBA" id="ARBA00023065"/>
    </source>
</evidence>
<evidence type="ECO:0000313" key="15">
    <source>
        <dbReference type="EMBL" id="CAD7621262.1"/>
    </source>
</evidence>
<evidence type="ECO:0000256" key="3">
    <source>
        <dbReference type="ARBA" id="ARBA00022448"/>
    </source>
</evidence>
<dbReference type="Proteomes" id="UP000759131">
    <property type="component" value="Unassembled WGS sequence"/>
</dbReference>
<dbReference type="SUPFAM" id="SSF53850">
    <property type="entry name" value="Periplasmic binding protein-like II"/>
    <property type="match status" value="1"/>
</dbReference>
<keyword evidence="8" id="KW-0675">Receptor</keyword>
<feature type="domain" description="Ionotropic glutamate receptor L-glutamate and glycine-binding" evidence="14">
    <location>
        <begin position="65"/>
        <end position="135"/>
    </location>
</feature>
<dbReference type="Gene3D" id="1.10.287.70">
    <property type="match status" value="1"/>
</dbReference>
<evidence type="ECO:0000259" key="14">
    <source>
        <dbReference type="SMART" id="SM00918"/>
    </source>
</evidence>
<evidence type="ECO:0000313" key="16">
    <source>
        <dbReference type="Proteomes" id="UP000759131"/>
    </source>
</evidence>
<evidence type="ECO:0000256" key="1">
    <source>
        <dbReference type="ARBA" id="ARBA00004141"/>
    </source>
</evidence>
<keyword evidence="4 12" id="KW-0812">Transmembrane</keyword>
<dbReference type="FunFam" id="3.40.190.10:FF:000178">
    <property type="entry name" value="Glutamate receptor subunit"/>
    <property type="match status" value="1"/>
</dbReference>
<reference evidence="15" key="1">
    <citation type="submission" date="2020-11" db="EMBL/GenBank/DDBJ databases">
        <authorList>
            <person name="Tran Van P."/>
        </authorList>
    </citation>
    <scope>NUCLEOTIDE SEQUENCE</scope>
</reference>
<comment type="subcellular location">
    <subcellularLocation>
        <location evidence="1">Membrane</location>
        <topology evidence="1">Multi-pass membrane protein</topology>
    </subcellularLocation>
</comment>
<evidence type="ECO:0000256" key="7">
    <source>
        <dbReference type="ARBA" id="ARBA00023136"/>
    </source>
</evidence>
<feature type="domain" description="Ionotropic glutamate receptor C-terminal" evidence="13">
    <location>
        <begin position="55"/>
        <end position="220"/>
    </location>
</feature>
<dbReference type="SMART" id="SM00918">
    <property type="entry name" value="Lig_chan-Glu_bd"/>
    <property type="match status" value="1"/>
</dbReference>
<dbReference type="AlphaFoldDB" id="A0A7R9KGD1"/>
<dbReference type="Gene3D" id="3.40.190.10">
    <property type="entry name" value="Periplasmic binding protein-like II"/>
    <property type="match status" value="1"/>
</dbReference>
<proteinExistence type="inferred from homology"/>
<evidence type="ECO:0000256" key="2">
    <source>
        <dbReference type="ARBA" id="ARBA00008685"/>
    </source>
</evidence>
<keyword evidence="6" id="KW-0406">Ion transport</keyword>
<dbReference type="OrthoDB" id="5984008at2759"/>
<evidence type="ECO:0000256" key="9">
    <source>
        <dbReference type="ARBA" id="ARBA00023180"/>
    </source>
</evidence>
<dbReference type="InterPro" id="IPR001320">
    <property type="entry name" value="Iontro_rcpt_C"/>
</dbReference>